<evidence type="ECO:0000256" key="5">
    <source>
        <dbReference type="ARBA" id="ARBA00018648"/>
    </source>
</evidence>
<dbReference type="GeneID" id="39332623"/>
<feature type="transmembrane region" description="Helical" evidence="19">
    <location>
        <begin position="145"/>
        <end position="166"/>
    </location>
</feature>
<dbReference type="EMBL" id="MH041484">
    <property type="protein sequence ID" value="QAT19654.1"/>
    <property type="molecule type" value="Genomic_DNA"/>
</dbReference>
<accession>A0A410PA17</accession>
<feature type="transmembrane region" description="Helical" evidence="19">
    <location>
        <begin position="327"/>
        <end position="348"/>
    </location>
</feature>
<dbReference type="GO" id="GO:0008137">
    <property type="term" value="F:NADH dehydrogenase (ubiquinone) activity"/>
    <property type="evidence" value="ECO:0007669"/>
    <property type="project" value="InterPro"/>
</dbReference>
<dbReference type="GO" id="GO:0042773">
    <property type="term" value="P:ATP synthesis coupled electron transport"/>
    <property type="evidence" value="ECO:0007669"/>
    <property type="project" value="InterPro"/>
</dbReference>
<evidence type="ECO:0000256" key="12">
    <source>
        <dbReference type="ARBA" id="ARBA00022967"/>
    </source>
</evidence>
<evidence type="ECO:0000256" key="19">
    <source>
        <dbReference type="RuleBase" id="RU364062"/>
    </source>
</evidence>
<evidence type="ECO:0000256" key="6">
    <source>
        <dbReference type="ARBA" id="ARBA00022448"/>
    </source>
</evidence>
<keyword evidence="13 19" id="KW-1133">Transmembrane helix</keyword>
<dbReference type="GO" id="GO:0003954">
    <property type="term" value="F:NADH dehydrogenase activity"/>
    <property type="evidence" value="ECO:0007669"/>
    <property type="project" value="TreeGrafter"/>
</dbReference>
<feature type="transmembrane region" description="Helical" evidence="19">
    <location>
        <begin position="260"/>
        <end position="281"/>
    </location>
</feature>
<protein>
    <recommendedName>
        <fullName evidence="5 19">NAD(P)H-quinone oxidoreductase subunit 5, chloroplastic</fullName>
        <ecNumber evidence="19">7.1.1.-</ecNumber>
    </recommendedName>
    <alternativeName>
        <fullName evidence="19">NADH-plastoquinone oxidoreductase subunit 5</fullName>
    </alternativeName>
</protein>
<organism evidence="23">
    <name type="scientific">Commiphora foliacea</name>
    <dbReference type="NCBI Taxonomy" id="1173001"/>
    <lineage>
        <taxon>Eukaryota</taxon>
        <taxon>Viridiplantae</taxon>
        <taxon>Streptophyta</taxon>
        <taxon>Embryophyta</taxon>
        <taxon>Tracheophyta</taxon>
        <taxon>Spermatophyta</taxon>
        <taxon>Magnoliopsida</taxon>
        <taxon>eudicotyledons</taxon>
        <taxon>Gunneridae</taxon>
        <taxon>Pentapetalae</taxon>
        <taxon>rosids</taxon>
        <taxon>malvids</taxon>
        <taxon>Sapindales</taxon>
        <taxon>Burseraceae</taxon>
        <taxon>Commiphora</taxon>
    </lineage>
</organism>
<feature type="transmembrane region" description="Helical" evidence="19">
    <location>
        <begin position="613"/>
        <end position="633"/>
    </location>
</feature>
<feature type="transmembrane region" description="Helical" evidence="19">
    <location>
        <begin position="429"/>
        <end position="451"/>
    </location>
</feature>
<evidence type="ECO:0000259" key="21">
    <source>
        <dbReference type="Pfam" id="PF00662"/>
    </source>
</evidence>
<dbReference type="GO" id="GO:0048038">
    <property type="term" value="F:quinone binding"/>
    <property type="evidence" value="ECO:0007669"/>
    <property type="project" value="UniProtKB-KW"/>
</dbReference>
<reference evidence="23" key="1">
    <citation type="journal article" date="2019" name="PLoS ONE">
        <title>First complete chloroplast genomics and comparative phylogenetic analysis of Commiphora gileadensis and C. foliacea: Myrrh producing trees.</title>
        <authorList>
            <person name="Khan A."/>
            <person name="Asaf S."/>
            <person name="Khan A.L."/>
            <person name="Al-Harrasi A."/>
            <person name="Al-Sudairy O."/>
            <person name="AbdulKareem N.M."/>
            <person name="Khan A."/>
            <person name="Shehzad T."/>
            <person name="Alsaady N."/>
            <person name="Al-Lawati A."/>
            <person name="Al-Rawahi A."/>
            <person name="Shinwari Z.K."/>
        </authorList>
    </citation>
    <scope>NUCLEOTIDE SEQUENCE</scope>
</reference>
<evidence type="ECO:0000256" key="11">
    <source>
        <dbReference type="ARBA" id="ARBA00022957"/>
    </source>
</evidence>
<keyword evidence="12" id="KW-1278">Translocase</keyword>
<feature type="transmembrane region" description="Helical" evidence="19">
    <location>
        <begin position="223"/>
        <end position="239"/>
    </location>
</feature>
<sequence>MEHIYQYFWIIPFVPLPVPMLIGVGLLLFPTATKNLRRIWAFASILLLSIVMIFSVDLALHQIHRSSIYQYVWSWTINNDFSFEFGYFIDPLTSIMLVLITTVGILVLIYSDNYMSHDQGYLRFFAYMTFFNTSMLGLVTSSNLIQIYIFWELVGMCSYLLIGFWFTRPIAASACQKAFVTNRVGDFGLLLGILGLYWITGSFEFRDLFDIFNNLIYNNEVNFLFATLCALLLFAGAVAKSAQFPLHVWLPDAMEGPTPISALIHAATMVAAGIFLVARLLPLFIVIPYIMNVISLIGIITVLLGATLALAQKDIKRSLAYSTMSQLGYMMLALGMGSYRVALFHLITHAYSKALLFLGSGSIIHSMEAIVGYSPDKSQNMVLMGGLRKHVPITKTAFLLGTLSLCGIPPLACFWSKDEILNDSWLYSPIFAIIACFTAGLTAFYMFRIYLLTFDGHLNVRFQNYSGKTRNSFYSISLWGKEESKSLKKEFPLFDLLTINNNERASFFSKTTYRIDSNVTNMPFITILPFDNRKTFFLSSKIGQYYAIFYACISSISFVCWSHRNSFQSRRKGFGSIINIVNSVYKSFTSKFKSFFRLVCIFNKFNLFGQSSVFRNIYSVLFIKALLFIFPKLERTKFRCYKRSKENLLGQNNSFSISLVIKSCLYRCFLCNILNSRDKRIGSTNSVVRKTSNSRNYEWGWYYQFFLYGKVKNMKGEVASLFISYYIYFMYKSFYYFVTFSFGI</sequence>
<evidence type="ECO:0000256" key="4">
    <source>
        <dbReference type="ARBA" id="ARBA00011199"/>
    </source>
</evidence>
<name>A0A410PA17_9ROSI</name>
<dbReference type="InterPro" id="IPR002128">
    <property type="entry name" value="NADH_UbQ_OxRdtase_chlpt_su5_C"/>
</dbReference>
<comment type="function">
    <text evidence="1 19">NDH shuttles electrons from NAD(P)H:plastoquinone, via FMN and iron-sulfur (Fe-S) centers, to quinones in the photosynthetic chain and possibly in a chloroplast respiratory chain. The immediate electron acceptor for the enzyme in this species is believed to be plastoquinone. Couples the redox reaction to proton translocation, and thus conserves the redox energy in a proton gradient.</text>
</comment>
<feature type="transmembrane region" description="Helical" evidence="19">
    <location>
        <begin position="718"/>
        <end position="738"/>
    </location>
</feature>
<dbReference type="AlphaFoldDB" id="A0A410PA17"/>
<evidence type="ECO:0000256" key="1">
    <source>
        <dbReference type="ARBA" id="ARBA00004059"/>
    </source>
</evidence>
<evidence type="ECO:0000313" key="23">
    <source>
        <dbReference type="EMBL" id="QAT19654.1"/>
    </source>
</evidence>
<dbReference type="EC" id="7.1.1.-" evidence="19"/>
<geneLocation type="chloroplast" evidence="23"/>
<evidence type="ECO:0000256" key="17">
    <source>
        <dbReference type="ARBA" id="ARBA00047726"/>
    </source>
</evidence>
<feature type="transmembrane region" description="Helical" evidence="19">
    <location>
        <begin position="121"/>
        <end position="139"/>
    </location>
</feature>
<keyword evidence="6 19" id="KW-0813">Transport</keyword>
<feature type="transmembrane region" description="Helical" evidence="19">
    <location>
        <begin position="41"/>
        <end position="63"/>
    </location>
</feature>
<evidence type="ECO:0000256" key="9">
    <source>
        <dbReference type="ARBA" id="ARBA00022719"/>
    </source>
</evidence>
<evidence type="ECO:0000259" key="20">
    <source>
        <dbReference type="Pfam" id="PF00361"/>
    </source>
</evidence>
<comment type="subunit">
    <text evidence="4 19">NDH is composed of at least 16 different subunits, 5 of which are encoded in the nucleus.</text>
</comment>
<comment type="similarity">
    <text evidence="3 19">Belongs to the complex I subunit 5 family.</text>
</comment>
<dbReference type="GO" id="GO:0009535">
    <property type="term" value="C:chloroplast thylakoid membrane"/>
    <property type="evidence" value="ECO:0007669"/>
    <property type="project" value="UniProtKB-SubCell"/>
</dbReference>
<keyword evidence="7 19" id="KW-0150">Chloroplast</keyword>
<dbReference type="Pfam" id="PF01010">
    <property type="entry name" value="Proton_antipo_C"/>
    <property type="match status" value="1"/>
</dbReference>
<dbReference type="Pfam" id="PF00662">
    <property type="entry name" value="Proton_antipo_N"/>
    <property type="match status" value="1"/>
</dbReference>
<evidence type="ECO:0000256" key="7">
    <source>
        <dbReference type="ARBA" id="ARBA00022528"/>
    </source>
</evidence>
<dbReference type="InterPro" id="IPR018393">
    <property type="entry name" value="NADHpl_OxRdtase_5_subgr"/>
</dbReference>
<dbReference type="PRINTS" id="PR01434">
    <property type="entry name" value="NADHDHGNASE5"/>
</dbReference>
<evidence type="ECO:0000256" key="16">
    <source>
        <dbReference type="ARBA" id="ARBA00023136"/>
    </source>
</evidence>
<dbReference type="InterPro" id="IPR001750">
    <property type="entry name" value="ND/Mrp_TM"/>
</dbReference>
<evidence type="ECO:0000256" key="13">
    <source>
        <dbReference type="ARBA" id="ARBA00022989"/>
    </source>
</evidence>
<evidence type="ECO:0000256" key="3">
    <source>
        <dbReference type="ARBA" id="ARBA00008200"/>
    </source>
</evidence>
<feature type="transmembrane region" description="Helical" evidence="19">
    <location>
        <begin position="396"/>
        <end position="417"/>
    </location>
</feature>
<evidence type="ECO:0000256" key="8">
    <source>
        <dbReference type="ARBA" id="ARBA00022692"/>
    </source>
</evidence>
<dbReference type="RefSeq" id="YP_009561566.1">
    <property type="nucleotide sequence ID" value="NC_041103.1"/>
</dbReference>
<feature type="domain" description="NADH:ubiquinone/plastoquinone oxidoreductase chloroplast chain 5 C-terminal" evidence="22">
    <location>
        <begin position="448"/>
        <end position="536"/>
    </location>
</feature>
<dbReference type="GO" id="GO:0015990">
    <property type="term" value="P:electron transport coupled proton transport"/>
    <property type="evidence" value="ECO:0007669"/>
    <property type="project" value="TreeGrafter"/>
</dbReference>
<feature type="domain" description="NADH-Ubiquinone oxidoreductase (complex I) chain 5 N-terminal" evidence="21">
    <location>
        <begin position="75"/>
        <end position="125"/>
    </location>
</feature>
<feature type="transmembrane region" description="Helical" evidence="19">
    <location>
        <begin position="543"/>
        <end position="564"/>
    </location>
</feature>
<dbReference type="PRINTS" id="PR01435">
    <property type="entry name" value="NPOXDRDTASE5"/>
</dbReference>
<keyword evidence="8 19" id="KW-0812">Transmembrane</keyword>
<feature type="transmembrane region" description="Helical" evidence="19">
    <location>
        <begin position="187"/>
        <end position="203"/>
    </location>
</feature>
<keyword evidence="11 19" id="KW-0618">Plastoquinone</keyword>
<dbReference type="NCBIfam" id="TIGR01974">
    <property type="entry name" value="NDH_I_L"/>
    <property type="match status" value="1"/>
</dbReference>
<evidence type="ECO:0000256" key="18">
    <source>
        <dbReference type="ARBA" id="ARBA00048026"/>
    </source>
</evidence>
<dbReference type="Pfam" id="PF00361">
    <property type="entry name" value="Proton_antipo_M"/>
    <property type="match status" value="1"/>
</dbReference>
<dbReference type="PANTHER" id="PTHR42829:SF2">
    <property type="entry name" value="NADH-UBIQUINONE OXIDOREDUCTASE CHAIN 5"/>
    <property type="match status" value="1"/>
</dbReference>
<evidence type="ECO:0000256" key="15">
    <source>
        <dbReference type="ARBA" id="ARBA00023078"/>
    </source>
</evidence>
<comment type="catalytic activity">
    <reaction evidence="17 19">
        <text>a plastoquinone + NADPH + (n+1) H(+)(in) = a plastoquinol + NADP(+) + n H(+)(out)</text>
        <dbReference type="Rhea" id="RHEA:42612"/>
        <dbReference type="Rhea" id="RHEA-COMP:9561"/>
        <dbReference type="Rhea" id="RHEA-COMP:9562"/>
        <dbReference type="ChEBI" id="CHEBI:15378"/>
        <dbReference type="ChEBI" id="CHEBI:17757"/>
        <dbReference type="ChEBI" id="CHEBI:57783"/>
        <dbReference type="ChEBI" id="CHEBI:58349"/>
        <dbReference type="ChEBI" id="CHEBI:62192"/>
    </reaction>
</comment>
<feature type="domain" description="NADH:quinone oxidoreductase/Mrp antiporter transmembrane" evidence="20">
    <location>
        <begin position="141"/>
        <end position="442"/>
    </location>
</feature>
<proteinExistence type="inferred from homology"/>
<keyword evidence="16 19" id="KW-0472">Membrane</keyword>
<evidence type="ECO:0000256" key="2">
    <source>
        <dbReference type="ARBA" id="ARBA00004454"/>
    </source>
</evidence>
<keyword evidence="14 19" id="KW-0520">NAD</keyword>
<keyword evidence="19 23" id="KW-0934">Plastid</keyword>
<comment type="catalytic activity">
    <reaction evidence="18 19">
        <text>a plastoquinone + NADH + (n+1) H(+)(in) = a plastoquinol + NAD(+) + n H(+)(out)</text>
        <dbReference type="Rhea" id="RHEA:42608"/>
        <dbReference type="Rhea" id="RHEA-COMP:9561"/>
        <dbReference type="Rhea" id="RHEA-COMP:9562"/>
        <dbReference type="ChEBI" id="CHEBI:15378"/>
        <dbReference type="ChEBI" id="CHEBI:17757"/>
        <dbReference type="ChEBI" id="CHEBI:57540"/>
        <dbReference type="ChEBI" id="CHEBI:57945"/>
        <dbReference type="ChEBI" id="CHEBI:62192"/>
    </reaction>
</comment>
<evidence type="ECO:0000256" key="10">
    <source>
        <dbReference type="ARBA" id="ARBA00022857"/>
    </source>
</evidence>
<feature type="transmembrane region" description="Helical" evidence="19">
    <location>
        <begin position="6"/>
        <end position="29"/>
    </location>
</feature>
<feature type="transmembrane region" description="Helical" evidence="19">
    <location>
        <begin position="85"/>
        <end position="109"/>
    </location>
</feature>
<comment type="subcellular location">
    <subcellularLocation>
        <location evidence="2 19">Plastid</location>
        <location evidence="2 19">Chloroplast thylakoid membrane</location>
        <topology evidence="2 19">Multi-pass membrane protein</topology>
    </subcellularLocation>
</comment>
<keyword evidence="15 19" id="KW-0793">Thylakoid</keyword>
<feature type="transmembrane region" description="Helical" evidence="19">
    <location>
        <begin position="354"/>
        <end position="375"/>
    </location>
</feature>
<keyword evidence="10 19" id="KW-0521">NADP</keyword>
<dbReference type="InterPro" id="IPR001516">
    <property type="entry name" value="Proton_antipo_N"/>
</dbReference>
<keyword evidence="9 19" id="KW-0874">Quinone</keyword>
<feature type="transmembrane region" description="Helical" evidence="19">
    <location>
        <begin position="287"/>
        <end position="311"/>
    </location>
</feature>
<evidence type="ECO:0000259" key="22">
    <source>
        <dbReference type="Pfam" id="PF01010"/>
    </source>
</evidence>
<dbReference type="PANTHER" id="PTHR42829">
    <property type="entry name" value="NADH-UBIQUINONE OXIDOREDUCTASE CHAIN 5"/>
    <property type="match status" value="1"/>
</dbReference>
<evidence type="ECO:0000256" key="14">
    <source>
        <dbReference type="ARBA" id="ARBA00023027"/>
    </source>
</evidence>
<gene>
    <name evidence="19 23" type="primary">ndhF</name>
</gene>
<dbReference type="InterPro" id="IPR003945">
    <property type="entry name" value="NU5C-like"/>
</dbReference>